<feature type="transmembrane region" description="Helical" evidence="1">
    <location>
        <begin position="82"/>
        <end position="102"/>
    </location>
</feature>
<dbReference type="AlphaFoldDB" id="A0A7X1F6P6"/>
<evidence type="ECO:0000313" key="3">
    <source>
        <dbReference type="Proteomes" id="UP000520156"/>
    </source>
</evidence>
<feature type="transmembrane region" description="Helical" evidence="1">
    <location>
        <begin position="51"/>
        <end position="70"/>
    </location>
</feature>
<name>A0A7X1F6P6_9SPHN</name>
<accession>A0A7X1F6P6</accession>
<reference evidence="2 3" key="1">
    <citation type="submission" date="2020-08" db="EMBL/GenBank/DDBJ databases">
        <title>The genome sequence of Novosphingobium flavum 4Y4.</title>
        <authorList>
            <person name="Liu Y."/>
        </authorList>
    </citation>
    <scope>NUCLEOTIDE SEQUENCE [LARGE SCALE GENOMIC DNA]</scope>
    <source>
        <strain evidence="2 3">4Y4</strain>
    </source>
</reference>
<evidence type="ECO:0000256" key="1">
    <source>
        <dbReference type="SAM" id="Phobius"/>
    </source>
</evidence>
<dbReference type="Pfam" id="PF08570">
    <property type="entry name" value="DUF1761"/>
    <property type="match status" value="1"/>
</dbReference>
<dbReference type="RefSeq" id="WP_185682450.1">
    <property type="nucleotide sequence ID" value="NZ_JACLAU010000004.1"/>
</dbReference>
<sequence>MGAINWLAVLLAPGLAAAIGRVWYGPLFGGLPPFAFMQTDRRPDAGPVRDAIAGLFLLAFPALMLGHSLARIGAETLAVKPWLYWMQSGGVALFFVIPAVWINQARHGVTLREALVDAGFWLVAYLAMGTVFWTLG</sequence>
<comment type="caution">
    <text evidence="2">The sequence shown here is derived from an EMBL/GenBank/DDBJ whole genome shotgun (WGS) entry which is preliminary data.</text>
</comment>
<dbReference type="InterPro" id="IPR013879">
    <property type="entry name" value="DUF1761"/>
</dbReference>
<keyword evidence="3" id="KW-1185">Reference proteome</keyword>
<proteinExistence type="predicted"/>
<dbReference type="Proteomes" id="UP000520156">
    <property type="component" value="Unassembled WGS sequence"/>
</dbReference>
<evidence type="ECO:0000313" key="2">
    <source>
        <dbReference type="EMBL" id="MBC2651029.1"/>
    </source>
</evidence>
<keyword evidence="1" id="KW-1133">Transmembrane helix</keyword>
<keyword evidence="1" id="KW-0812">Transmembrane</keyword>
<keyword evidence="1" id="KW-0472">Membrane</keyword>
<feature type="transmembrane region" description="Helical" evidence="1">
    <location>
        <begin position="114"/>
        <end position="135"/>
    </location>
</feature>
<dbReference type="EMBL" id="JACLAU010000004">
    <property type="protein sequence ID" value="MBC2651029.1"/>
    <property type="molecule type" value="Genomic_DNA"/>
</dbReference>
<feature type="transmembrane region" description="Helical" evidence="1">
    <location>
        <begin position="6"/>
        <end position="31"/>
    </location>
</feature>
<gene>
    <name evidence="2" type="ORF">H7F49_04875</name>
</gene>
<protein>
    <submittedName>
        <fullName evidence="2">DUF1761 domain-containing protein</fullName>
    </submittedName>
</protein>
<organism evidence="2 3">
    <name type="scientific">Novosphingobium aerophilum</name>
    <dbReference type="NCBI Taxonomy" id="2839843"/>
    <lineage>
        <taxon>Bacteria</taxon>
        <taxon>Pseudomonadati</taxon>
        <taxon>Pseudomonadota</taxon>
        <taxon>Alphaproteobacteria</taxon>
        <taxon>Sphingomonadales</taxon>
        <taxon>Sphingomonadaceae</taxon>
        <taxon>Novosphingobium</taxon>
    </lineage>
</organism>